<dbReference type="GO" id="GO:0003964">
    <property type="term" value="F:RNA-directed DNA polymerase activity"/>
    <property type="evidence" value="ECO:0007669"/>
    <property type="project" value="UniProtKB-KW"/>
</dbReference>
<comment type="caution">
    <text evidence="2">The sequence shown here is derived from an EMBL/GenBank/DDBJ whole genome shotgun (WGS) entry which is preliminary data.</text>
</comment>
<keyword evidence="2" id="KW-0695">RNA-directed DNA polymerase</keyword>
<dbReference type="EMBL" id="BKCJ010000852">
    <property type="protein sequence ID" value="GEU36797.1"/>
    <property type="molecule type" value="Genomic_DNA"/>
</dbReference>
<name>A0A6L2JJN9_TANCI</name>
<evidence type="ECO:0000313" key="2">
    <source>
        <dbReference type="EMBL" id="GEU36797.1"/>
    </source>
</evidence>
<reference evidence="2" key="1">
    <citation type="journal article" date="2019" name="Sci. Rep.">
        <title>Draft genome of Tanacetum cinerariifolium, the natural source of mosquito coil.</title>
        <authorList>
            <person name="Yamashiro T."/>
            <person name="Shiraishi A."/>
            <person name="Satake H."/>
            <person name="Nakayama K."/>
        </authorList>
    </citation>
    <scope>NUCLEOTIDE SEQUENCE</scope>
</reference>
<keyword evidence="2" id="KW-0808">Transferase</keyword>
<dbReference type="Pfam" id="PF13966">
    <property type="entry name" value="zf-RVT"/>
    <property type="match status" value="1"/>
</dbReference>
<organism evidence="2">
    <name type="scientific">Tanacetum cinerariifolium</name>
    <name type="common">Dalmatian daisy</name>
    <name type="synonym">Chrysanthemum cinerariifolium</name>
    <dbReference type="NCBI Taxonomy" id="118510"/>
    <lineage>
        <taxon>Eukaryota</taxon>
        <taxon>Viridiplantae</taxon>
        <taxon>Streptophyta</taxon>
        <taxon>Embryophyta</taxon>
        <taxon>Tracheophyta</taxon>
        <taxon>Spermatophyta</taxon>
        <taxon>Magnoliopsida</taxon>
        <taxon>eudicotyledons</taxon>
        <taxon>Gunneridae</taxon>
        <taxon>Pentapetalae</taxon>
        <taxon>asterids</taxon>
        <taxon>campanulids</taxon>
        <taxon>Asterales</taxon>
        <taxon>Asteraceae</taxon>
        <taxon>Asteroideae</taxon>
        <taxon>Anthemideae</taxon>
        <taxon>Anthemidinae</taxon>
        <taxon>Tanacetum</taxon>
    </lineage>
</organism>
<dbReference type="AlphaFoldDB" id="A0A6L2JJN9"/>
<protein>
    <submittedName>
        <fullName evidence="2">RNA-directed DNA polymerase, eukaryota</fullName>
    </submittedName>
</protein>
<evidence type="ECO:0000259" key="1">
    <source>
        <dbReference type="Pfam" id="PF13966"/>
    </source>
</evidence>
<dbReference type="InterPro" id="IPR026960">
    <property type="entry name" value="RVT-Znf"/>
</dbReference>
<feature type="domain" description="Reverse transcriptase zinc-binding" evidence="1">
    <location>
        <begin position="98"/>
        <end position="181"/>
    </location>
</feature>
<keyword evidence="2" id="KW-0548">Nucleotidyltransferase</keyword>
<accession>A0A6L2JJN9</accession>
<proteinExistence type="predicted"/>
<gene>
    <name evidence="2" type="ORF">Tci_008775</name>
</gene>
<sequence length="220" mass="25375">MFKWFWRFCTQDTSLWSRVIKAIYGETGSADGNVNSGLKTCWMNIVQEVNSLVGKGIDLRKFICFKLGNGEKARFWDDRWLDVPMGDRWTWKFSSGEFSVASVRRLIDDKTLPDAAQKTRWVRYVPIKVNVIAWKVKSNSLPTRFNISRRGSPLNSIKCGICDTGVETASHLFFSCDLVRQLVRLIARSLVGGMFPLWGLSRMRIECRGWGIYVFRSRIN</sequence>